<proteinExistence type="predicted"/>
<dbReference type="PANTHER" id="PTHR32015:SF2">
    <property type="entry name" value="LIPASE"/>
    <property type="match status" value="1"/>
</dbReference>
<name>A0A2A2LSK8_9BILA</name>
<evidence type="ECO:0000313" key="3">
    <source>
        <dbReference type="Proteomes" id="UP000218231"/>
    </source>
</evidence>
<feature type="chain" id="PRO_5013194948" description="Lipase domain-containing protein" evidence="1">
    <location>
        <begin position="20"/>
        <end position="335"/>
    </location>
</feature>
<dbReference type="GO" id="GO:0016298">
    <property type="term" value="F:lipase activity"/>
    <property type="evidence" value="ECO:0007669"/>
    <property type="project" value="TreeGrafter"/>
</dbReference>
<evidence type="ECO:0008006" key="4">
    <source>
        <dbReference type="Google" id="ProtNLM"/>
    </source>
</evidence>
<evidence type="ECO:0000256" key="1">
    <source>
        <dbReference type="SAM" id="SignalP"/>
    </source>
</evidence>
<dbReference type="AlphaFoldDB" id="A0A2A2LSK8"/>
<dbReference type="STRING" id="2018661.A0A2A2LSK8"/>
<evidence type="ECO:0000313" key="2">
    <source>
        <dbReference type="EMBL" id="PAV89234.1"/>
    </source>
</evidence>
<dbReference type="Pfam" id="PF01674">
    <property type="entry name" value="Lipase_2"/>
    <property type="match status" value="1"/>
</dbReference>
<organism evidence="2 3">
    <name type="scientific">Diploscapter pachys</name>
    <dbReference type="NCBI Taxonomy" id="2018661"/>
    <lineage>
        <taxon>Eukaryota</taxon>
        <taxon>Metazoa</taxon>
        <taxon>Ecdysozoa</taxon>
        <taxon>Nematoda</taxon>
        <taxon>Chromadorea</taxon>
        <taxon>Rhabditida</taxon>
        <taxon>Rhabditina</taxon>
        <taxon>Rhabditomorpha</taxon>
        <taxon>Rhabditoidea</taxon>
        <taxon>Rhabditidae</taxon>
        <taxon>Diploscapter</taxon>
    </lineage>
</organism>
<dbReference type="FunFam" id="3.40.50.1820:FF:000191">
    <property type="entry name" value="LIPaSe related"/>
    <property type="match status" value="1"/>
</dbReference>
<dbReference type="OrthoDB" id="5821855at2759"/>
<sequence>MKLVVSIMLCLHLLPSLLAQGPITPHFQAWLNAHGYEKYDFAREDIGLSGSFGGKIDDSEMIRNTPIVFVHGNSDSALQTNNFSTGWQMTVEYFLTQNYTLAEMYGTSWGNTSTALAVLRYHDCETVHRLRQFFNAVLQYTKATRLHIISHSMGVTLARKIVQGGRIKQPNGAMCEIVPPLTALVDVFIGLAGANVGLCACVNVDENFWPTCNHFDGLWPGDSCGENKDCAEFPLKTSCNVVEYSQYLMDINSPQAAKDGAHVFSVWSKDDDLLSLHVWGRETCEIPQSDGTKIYTGLNHMETKLNTTADQYYMITYRAIPNSTNDYTRNNQVTL</sequence>
<dbReference type="Proteomes" id="UP000218231">
    <property type="component" value="Unassembled WGS sequence"/>
</dbReference>
<dbReference type="PANTHER" id="PTHR32015">
    <property type="entry name" value="FASTING INDUCED LIPASE"/>
    <property type="match status" value="1"/>
</dbReference>
<feature type="signal peptide" evidence="1">
    <location>
        <begin position="1"/>
        <end position="19"/>
    </location>
</feature>
<dbReference type="InterPro" id="IPR029058">
    <property type="entry name" value="AB_hydrolase_fold"/>
</dbReference>
<accession>A0A2A2LSK8</accession>
<keyword evidence="3" id="KW-1185">Reference proteome</keyword>
<protein>
    <recommendedName>
        <fullName evidence="4">Lipase domain-containing protein</fullName>
    </recommendedName>
</protein>
<reference evidence="2 3" key="1">
    <citation type="journal article" date="2017" name="Curr. Biol.">
        <title>Genome architecture and evolution of a unichromosomal asexual nematode.</title>
        <authorList>
            <person name="Fradin H."/>
            <person name="Zegar C."/>
            <person name="Gutwein M."/>
            <person name="Lucas J."/>
            <person name="Kovtun M."/>
            <person name="Corcoran D."/>
            <person name="Baugh L.R."/>
            <person name="Kiontke K."/>
            <person name="Gunsalus K."/>
            <person name="Fitch D.H."/>
            <person name="Piano F."/>
        </authorList>
    </citation>
    <scope>NUCLEOTIDE SEQUENCE [LARGE SCALE GENOMIC DNA]</scope>
    <source>
        <strain evidence="2">PF1309</strain>
    </source>
</reference>
<gene>
    <name evidence="2" type="ORF">WR25_08156</name>
</gene>
<dbReference type="InterPro" id="IPR002918">
    <property type="entry name" value="Lipase_EstA/Esterase_EstB"/>
</dbReference>
<keyword evidence="1" id="KW-0732">Signal</keyword>
<dbReference type="EMBL" id="LIAE01006465">
    <property type="protein sequence ID" value="PAV89234.1"/>
    <property type="molecule type" value="Genomic_DNA"/>
</dbReference>
<dbReference type="GO" id="GO:0016042">
    <property type="term" value="P:lipid catabolic process"/>
    <property type="evidence" value="ECO:0007669"/>
    <property type="project" value="InterPro"/>
</dbReference>
<comment type="caution">
    <text evidence="2">The sequence shown here is derived from an EMBL/GenBank/DDBJ whole genome shotgun (WGS) entry which is preliminary data.</text>
</comment>
<dbReference type="Gene3D" id="3.40.50.1820">
    <property type="entry name" value="alpha/beta hydrolase"/>
    <property type="match status" value="1"/>
</dbReference>
<dbReference type="SUPFAM" id="SSF53474">
    <property type="entry name" value="alpha/beta-Hydrolases"/>
    <property type="match status" value="1"/>
</dbReference>